<evidence type="ECO:0000256" key="1">
    <source>
        <dbReference type="ARBA" id="ARBA00006068"/>
    </source>
</evidence>
<keyword evidence="5" id="KW-1185">Reference proteome</keyword>
<dbReference type="NCBIfam" id="TIGR00350">
    <property type="entry name" value="lytR_cpsA_psr"/>
    <property type="match status" value="1"/>
</dbReference>
<evidence type="ECO:0000259" key="3">
    <source>
        <dbReference type="Pfam" id="PF03816"/>
    </source>
</evidence>
<dbReference type="HOGENOM" id="CLU_016455_9_2_9"/>
<reference evidence="4 5" key="1">
    <citation type="journal article" date="2009" name="Proc. Natl. Acad. Sci. U.S.A.">
        <title>Characterizing a model human gut microbiota composed of members of its two dominant bacterial phyla.</title>
        <authorList>
            <person name="Mahowald M.A."/>
            <person name="Rey F.E."/>
            <person name="Seedorf H."/>
            <person name="Turnbaugh P.J."/>
            <person name="Fulton R.S."/>
            <person name="Wollam A."/>
            <person name="Shah N."/>
            <person name="Wang C."/>
            <person name="Magrini V."/>
            <person name="Wilson R.K."/>
            <person name="Cantarel B.L."/>
            <person name="Coutinho P.M."/>
            <person name="Henrissat B."/>
            <person name="Crock L.W."/>
            <person name="Russell A."/>
            <person name="Verberkmoes N.C."/>
            <person name="Hettich R.L."/>
            <person name="Gordon J.I."/>
        </authorList>
    </citation>
    <scope>NUCLEOTIDE SEQUENCE [LARGE SCALE GENOMIC DNA]</scope>
    <source>
        <strain evidence="5">ATCC 27750 / DSM 3376 / VPI C15-48 / C15-B4</strain>
    </source>
</reference>
<feature type="domain" description="Cell envelope-related transcriptional attenuator" evidence="3">
    <location>
        <begin position="258"/>
        <end position="404"/>
    </location>
</feature>
<dbReference type="eggNOG" id="COG1316">
    <property type="taxonomic scope" value="Bacteria"/>
</dbReference>
<feature type="transmembrane region" description="Helical" evidence="2">
    <location>
        <begin position="86"/>
        <end position="104"/>
    </location>
</feature>
<feature type="transmembrane region" description="Helical" evidence="2">
    <location>
        <begin position="55"/>
        <end position="74"/>
    </location>
</feature>
<dbReference type="PANTHER" id="PTHR33392">
    <property type="entry name" value="POLYISOPRENYL-TEICHOIC ACID--PEPTIDOGLYCAN TEICHOIC ACID TRANSFERASE TAGU"/>
    <property type="match status" value="1"/>
</dbReference>
<feature type="transmembrane region" description="Helical" evidence="2">
    <location>
        <begin position="21"/>
        <end position="49"/>
    </location>
</feature>
<proteinExistence type="inferred from homology"/>
<dbReference type="Pfam" id="PF03816">
    <property type="entry name" value="LytR_cpsA_psr"/>
    <property type="match status" value="1"/>
</dbReference>
<dbReference type="InterPro" id="IPR050922">
    <property type="entry name" value="LytR/CpsA/Psr_CW_biosynth"/>
</dbReference>
<dbReference type="Gene3D" id="3.40.630.190">
    <property type="entry name" value="LCP protein"/>
    <property type="match status" value="1"/>
</dbReference>
<dbReference type="Proteomes" id="UP000001476">
    <property type="component" value="Chromosome"/>
</dbReference>
<dbReference type="InterPro" id="IPR004474">
    <property type="entry name" value="LytR_CpsA_psr"/>
</dbReference>
<dbReference type="STRING" id="515620.EUBELI_00138"/>
<dbReference type="Gene3D" id="3.40.190.10">
    <property type="entry name" value="Periplasmic binding protein-like II"/>
    <property type="match status" value="1"/>
</dbReference>
<evidence type="ECO:0000313" key="5">
    <source>
        <dbReference type="Proteomes" id="UP000001476"/>
    </source>
</evidence>
<name>C4Z1Y4_LACE2</name>
<dbReference type="KEGG" id="eel:EUBELI_00138"/>
<gene>
    <name evidence="4" type="ordered locus">EUBELI_00138</name>
</gene>
<dbReference type="AlphaFoldDB" id="C4Z1Y4"/>
<keyword evidence="2" id="KW-0472">Membrane</keyword>
<dbReference type="EMBL" id="CP001104">
    <property type="protein sequence ID" value="ACR71174.1"/>
    <property type="molecule type" value="Genomic_DNA"/>
</dbReference>
<protein>
    <recommendedName>
        <fullName evidence="3">Cell envelope-related transcriptional attenuator domain-containing protein</fullName>
    </recommendedName>
</protein>
<organism evidence="4 5">
    <name type="scientific">Lachnospira eligens (strain ATCC 27750 / DSM 3376 / VPI C15-48 / C15-B4)</name>
    <name type="common">Eubacterium eligens</name>
    <dbReference type="NCBI Taxonomy" id="515620"/>
    <lineage>
        <taxon>Bacteria</taxon>
        <taxon>Bacillati</taxon>
        <taxon>Bacillota</taxon>
        <taxon>Clostridia</taxon>
        <taxon>Lachnospirales</taxon>
        <taxon>Lachnospiraceae</taxon>
        <taxon>Lachnospira</taxon>
    </lineage>
</organism>
<evidence type="ECO:0000313" key="4">
    <source>
        <dbReference type="EMBL" id="ACR71174.1"/>
    </source>
</evidence>
<accession>C4Z1Y4</accession>
<sequence>MASKVWIMSSKTAKKRKKKNSQALMISGLVLSAVQFIVSVVMIVFIHYIGLIPTSIKVAAGIILIGCSLITAITQRWKVLGIITKVLSVILSVIMVVGCAYLGFTRGYLGKMTGKKTQTDIVGVYVLSGDVAQSLEEINGYTCGRIPTLDSDNLEKMLDDISNKDVALSYKDYTSIMDAVDALLNKEVKSIIINESYLGVFEDMDGYENLESRIRCIYSEKYVTQVEDSNSKYMSNENVIGIYISGIDTSGPPNTTSRSDVNILLFMNTKTHQILMINTPRDYYVPLSISNGVRDKLTHAGIYGIDCSRETLEMLYGINVEYYLKVNFTGFLNVIDALGGVDITLDYDATLSQTGNLTVHKGVNHFNAQQALTFSRERHAYADGDRQRGKNQMMVINAVIKKMASPSMITNYTSILNTVSDNMITNMSYDKISELAQLQISKNIDWDIQSYSVSGEGASATTFSAGKQKLYVMVPYEDQVKQATAYLEQMCRDEIINVSE</sequence>
<comment type="similarity">
    <text evidence="1">Belongs to the LytR/CpsA/Psr (LCP) family.</text>
</comment>
<keyword evidence="2" id="KW-0812">Transmembrane</keyword>
<evidence type="ECO:0000256" key="2">
    <source>
        <dbReference type="SAM" id="Phobius"/>
    </source>
</evidence>
<keyword evidence="2" id="KW-1133">Transmembrane helix</keyword>
<dbReference type="PANTHER" id="PTHR33392:SF6">
    <property type="entry name" value="POLYISOPRENYL-TEICHOIC ACID--PEPTIDOGLYCAN TEICHOIC ACID TRANSFERASE TAGU"/>
    <property type="match status" value="1"/>
</dbReference>